<comment type="catalytic activity">
    <reaction evidence="9">
        <text>L-seryl-[protein] + ATP = O-phospho-L-seryl-[protein] + ADP + H(+)</text>
        <dbReference type="Rhea" id="RHEA:17989"/>
        <dbReference type="Rhea" id="RHEA-COMP:9863"/>
        <dbReference type="Rhea" id="RHEA-COMP:11604"/>
        <dbReference type="ChEBI" id="CHEBI:15378"/>
        <dbReference type="ChEBI" id="CHEBI:29999"/>
        <dbReference type="ChEBI" id="CHEBI:30616"/>
        <dbReference type="ChEBI" id="CHEBI:83421"/>
        <dbReference type="ChEBI" id="CHEBI:456216"/>
        <dbReference type="EC" id="2.7.11.1"/>
    </reaction>
</comment>
<feature type="region of interest" description="Disordered" evidence="13">
    <location>
        <begin position="338"/>
        <end position="445"/>
    </location>
</feature>
<accession>A0AAV7GBM0</accession>
<dbReference type="InterPro" id="IPR011009">
    <property type="entry name" value="Kinase-like_dom_sf"/>
</dbReference>
<feature type="active site" description="Proton acceptor" evidence="10">
    <location>
        <position position="707"/>
    </location>
</feature>
<gene>
    <name evidence="16" type="ORF">IEQ34_017412</name>
</gene>
<keyword evidence="4 11" id="KW-0547">Nucleotide-binding</keyword>
<dbReference type="Pfam" id="PF00069">
    <property type="entry name" value="Pkinase"/>
    <property type="match status" value="1"/>
</dbReference>
<dbReference type="Gene3D" id="1.10.510.10">
    <property type="entry name" value="Transferase(Phosphotransferase) domain 1"/>
    <property type="match status" value="1"/>
</dbReference>
<dbReference type="GO" id="GO:0005524">
    <property type="term" value="F:ATP binding"/>
    <property type="evidence" value="ECO:0007669"/>
    <property type="project" value="UniProtKB-UniRule"/>
</dbReference>
<evidence type="ECO:0000256" key="13">
    <source>
        <dbReference type="SAM" id="MobiDB-lite"/>
    </source>
</evidence>
<keyword evidence="17" id="KW-1185">Reference proteome</keyword>
<keyword evidence="6 11" id="KW-0067">ATP-binding</keyword>
<name>A0AAV7GBM0_DENCH</name>
<dbReference type="InterPro" id="IPR017441">
    <property type="entry name" value="Protein_kinase_ATP_BS"/>
</dbReference>
<dbReference type="InterPro" id="IPR041715">
    <property type="entry name" value="HisRS-like_core"/>
</dbReference>
<dbReference type="EC" id="2.7.11.1" evidence="1"/>
<evidence type="ECO:0000259" key="15">
    <source>
        <dbReference type="PROSITE" id="PS50908"/>
    </source>
</evidence>
<dbReference type="FunFam" id="1.10.510.10:FF:000539">
    <property type="entry name" value="eIF-2-alpha kinase GCN2"/>
    <property type="match status" value="1"/>
</dbReference>
<evidence type="ECO:0000256" key="11">
    <source>
        <dbReference type="PIRSR" id="PIRSR000660-2"/>
    </source>
</evidence>
<dbReference type="InterPro" id="IPR008266">
    <property type="entry name" value="Tyr_kinase_AS"/>
</dbReference>
<dbReference type="Gene3D" id="3.10.110.10">
    <property type="entry name" value="Ubiquitin Conjugating Enzyme"/>
    <property type="match status" value="1"/>
</dbReference>
<dbReference type="GO" id="GO:0005829">
    <property type="term" value="C:cytosol"/>
    <property type="evidence" value="ECO:0007669"/>
    <property type="project" value="TreeGrafter"/>
</dbReference>
<feature type="compositionally biased region" description="Polar residues" evidence="13">
    <location>
        <begin position="384"/>
        <end position="401"/>
    </location>
</feature>
<keyword evidence="2" id="KW-0723">Serine/threonine-protein kinase</keyword>
<dbReference type="InterPro" id="IPR045864">
    <property type="entry name" value="aa-tRNA-synth_II/BPL/LPL"/>
</dbReference>
<dbReference type="InterPro" id="IPR036621">
    <property type="entry name" value="Anticodon-bd_dom_sf"/>
</dbReference>
<comment type="caution">
    <text evidence="16">The sequence shown here is derived from an EMBL/GenBank/DDBJ whole genome shotgun (WGS) entry which is preliminary data.</text>
</comment>
<comment type="catalytic activity">
    <reaction evidence="8">
        <text>L-threonyl-[protein] + ATP = O-phospho-L-threonyl-[protein] + ADP + H(+)</text>
        <dbReference type="Rhea" id="RHEA:46608"/>
        <dbReference type="Rhea" id="RHEA-COMP:11060"/>
        <dbReference type="Rhea" id="RHEA-COMP:11605"/>
        <dbReference type="ChEBI" id="CHEBI:15378"/>
        <dbReference type="ChEBI" id="CHEBI:30013"/>
        <dbReference type="ChEBI" id="CHEBI:30616"/>
        <dbReference type="ChEBI" id="CHEBI:61977"/>
        <dbReference type="ChEBI" id="CHEBI:456216"/>
        <dbReference type="EC" id="2.7.11.1"/>
    </reaction>
</comment>
<keyword evidence="7" id="KW-0648">Protein biosynthesis</keyword>
<evidence type="ECO:0000313" key="17">
    <source>
        <dbReference type="Proteomes" id="UP000775213"/>
    </source>
</evidence>
<organism evidence="16 17">
    <name type="scientific">Dendrobium chrysotoxum</name>
    <name type="common">Orchid</name>
    <dbReference type="NCBI Taxonomy" id="161865"/>
    <lineage>
        <taxon>Eukaryota</taxon>
        <taxon>Viridiplantae</taxon>
        <taxon>Streptophyta</taxon>
        <taxon>Embryophyta</taxon>
        <taxon>Tracheophyta</taxon>
        <taxon>Spermatophyta</taxon>
        <taxon>Magnoliopsida</taxon>
        <taxon>Liliopsida</taxon>
        <taxon>Asparagales</taxon>
        <taxon>Orchidaceae</taxon>
        <taxon>Epidendroideae</taxon>
        <taxon>Malaxideae</taxon>
        <taxon>Dendrobiinae</taxon>
        <taxon>Dendrobium</taxon>
    </lineage>
</organism>
<dbReference type="PROSITE" id="PS50908">
    <property type="entry name" value="RWD"/>
    <property type="match status" value="1"/>
</dbReference>
<dbReference type="InterPro" id="IPR000719">
    <property type="entry name" value="Prot_kinase_dom"/>
</dbReference>
<feature type="binding site" evidence="11">
    <location>
        <position position="575"/>
    </location>
    <ligand>
        <name>ATP</name>
        <dbReference type="ChEBI" id="CHEBI:30616"/>
    </ligand>
</feature>
<dbReference type="GO" id="GO:0000077">
    <property type="term" value="P:DNA damage checkpoint signaling"/>
    <property type="evidence" value="ECO:0007669"/>
    <property type="project" value="InterPro"/>
</dbReference>
<proteinExistence type="predicted"/>
<dbReference type="GO" id="GO:0004821">
    <property type="term" value="F:histidine-tRNA ligase activity"/>
    <property type="evidence" value="ECO:0007669"/>
    <property type="project" value="TreeGrafter"/>
</dbReference>
<evidence type="ECO:0000256" key="9">
    <source>
        <dbReference type="ARBA" id="ARBA00048679"/>
    </source>
</evidence>
<dbReference type="GO" id="GO:0032543">
    <property type="term" value="P:mitochondrial translation"/>
    <property type="evidence" value="ECO:0007669"/>
    <property type="project" value="TreeGrafter"/>
</dbReference>
<keyword evidence="3" id="KW-0808">Transferase</keyword>
<dbReference type="Pfam" id="PF13393">
    <property type="entry name" value="tRNA-synt_His"/>
    <property type="match status" value="1"/>
</dbReference>
<evidence type="ECO:0000256" key="10">
    <source>
        <dbReference type="PIRSR" id="PIRSR000660-1"/>
    </source>
</evidence>
<feature type="compositionally biased region" description="Acidic residues" evidence="13">
    <location>
        <begin position="411"/>
        <end position="429"/>
    </location>
</feature>
<reference evidence="16 17" key="1">
    <citation type="journal article" date="2021" name="Hortic Res">
        <title>Chromosome-scale assembly of the Dendrobium chrysotoxum genome enhances the understanding of orchid evolution.</title>
        <authorList>
            <person name="Zhang Y."/>
            <person name="Zhang G.Q."/>
            <person name="Zhang D."/>
            <person name="Liu X.D."/>
            <person name="Xu X.Y."/>
            <person name="Sun W.H."/>
            <person name="Yu X."/>
            <person name="Zhu X."/>
            <person name="Wang Z.W."/>
            <person name="Zhao X."/>
            <person name="Zhong W.Y."/>
            <person name="Chen H."/>
            <person name="Yin W.L."/>
            <person name="Huang T."/>
            <person name="Niu S.C."/>
            <person name="Liu Z.J."/>
        </authorList>
    </citation>
    <scope>NUCLEOTIDE SEQUENCE [LARGE SCALE GENOMIC DNA]</scope>
    <source>
        <strain evidence="16">Lindl</strain>
    </source>
</reference>
<evidence type="ECO:0000256" key="12">
    <source>
        <dbReference type="PROSITE-ProRule" id="PRU10141"/>
    </source>
</evidence>
<dbReference type="GO" id="GO:0003723">
    <property type="term" value="F:RNA binding"/>
    <property type="evidence" value="ECO:0007669"/>
    <property type="project" value="TreeGrafter"/>
</dbReference>
<feature type="binding site" evidence="12">
    <location>
        <position position="576"/>
    </location>
    <ligand>
        <name>ATP</name>
        <dbReference type="ChEBI" id="CHEBI:30616"/>
    </ligand>
</feature>
<feature type="domain" description="RWD" evidence="15">
    <location>
        <begin position="144"/>
        <end position="241"/>
    </location>
</feature>
<dbReference type="PANTHER" id="PTHR11476">
    <property type="entry name" value="HISTIDYL-TRNA SYNTHETASE"/>
    <property type="match status" value="1"/>
</dbReference>
<dbReference type="SUPFAM" id="SSF55681">
    <property type="entry name" value="Class II aaRS and biotin synthetases"/>
    <property type="match status" value="1"/>
</dbReference>
<dbReference type="SUPFAM" id="SSF52954">
    <property type="entry name" value="Class II aaRS ABD-related"/>
    <property type="match status" value="1"/>
</dbReference>
<dbReference type="PROSITE" id="PS00107">
    <property type="entry name" value="PROTEIN_KINASE_ATP"/>
    <property type="match status" value="1"/>
</dbReference>
<dbReference type="PROSITE" id="PS50011">
    <property type="entry name" value="PROTEIN_KINASE_DOM"/>
    <property type="match status" value="1"/>
</dbReference>
<keyword evidence="5" id="KW-0418">Kinase</keyword>
<dbReference type="InterPro" id="IPR024435">
    <property type="entry name" value="HisRS-related_dom"/>
</dbReference>
<dbReference type="PROSITE" id="PS00109">
    <property type="entry name" value="PROTEIN_KINASE_TYR"/>
    <property type="match status" value="1"/>
</dbReference>
<evidence type="ECO:0000256" key="2">
    <source>
        <dbReference type="ARBA" id="ARBA00022527"/>
    </source>
</evidence>
<dbReference type="SUPFAM" id="SSF56112">
    <property type="entry name" value="Protein kinase-like (PK-like)"/>
    <property type="match status" value="1"/>
</dbReference>
<dbReference type="GO" id="GO:0004694">
    <property type="term" value="F:eukaryotic translation initiation factor 2alpha kinase activity"/>
    <property type="evidence" value="ECO:0007669"/>
    <property type="project" value="InterPro"/>
</dbReference>
<dbReference type="Gene3D" id="3.40.50.800">
    <property type="entry name" value="Anticodon-binding domain"/>
    <property type="match status" value="1"/>
</dbReference>
<dbReference type="SMART" id="SM00591">
    <property type="entry name" value="RWD"/>
    <property type="match status" value="1"/>
</dbReference>
<dbReference type="InterPro" id="IPR006575">
    <property type="entry name" value="RWD_dom"/>
</dbReference>
<dbReference type="Gene3D" id="3.30.200.20">
    <property type="entry name" value="Phosphorylase Kinase, domain 1"/>
    <property type="match status" value="1"/>
</dbReference>
<evidence type="ECO:0000259" key="14">
    <source>
        <dbReference type="PROSITE" id="PS50011"/>
    </source>
</evidence>
<sequence length="1363" mass="155038">MMNDSSFKSFTLFNRPWIEWRVLIDPSISLKLDKWLGSVNIVGESRTSKDIPCVKGFLSSGAHGGARFGIRDWYINCQPGRRPRMSREIAMVRNLVPNSRPPLGWREAKRFLMGHSSRKKKKSGSGRKNRGKAPSKDHHSHPGEDNDLLSEELTALAAIFQEDIRVLSEATHTQLIINLRFLPGYPHKCPKLQIVPEKGLSKKDADRLLSLLVDQANINSREGRVMIFNLVEAAQEFLSEIAPIEQTVESVSYLGSVGKDRSIKDDSVVLGGCRLYPDGPSVCGSIDLYSDLCSDEMLWGHLGTRVANDNSGKPSEGQAGPFIKTRTKDFHSDYLVTEKNGRRTSGNHLLQNEKSEVYHAKHRAMQRRTVTSCISEETEKEPNMNDNSNSQSASELQQVLDSSEKGFGSTENEDLELLEQNENSDDSESDDKSFSSYSSTGKQESESHCRKKDLLMVHLLHLACSPDRALSHALPVISSELYNLGMISEWAKDLSNGSPITFSKVFAHAFEHHMNVSRISEFWKNASNFTGDSRSSLLSSRYLNDFEEIHSLGRGGFGHVVLCKNKLDGRHYAVKKIRLKDRNPHVNEKILREVATLSLLQHQHVVRYYQAWVETDIGSYHGETTCGSRTVESFSGSYLDASFTSASVPDNRLESTYLYIQMEYCPRTLRQDFETYVTFDKDYTWHLFRQIVEGLAHIHSQGIIHRDLTPSNIFFDARNEIKIGDFGLAKFLNLEQLDHDQYFPNETNGVSLDGTGQVGTYFYTAPEIEQRWPQINEKVDMYSLGVVFFELWHPFATVMERHIILSDLKLKGVLPNPWVAKFPKQSAILQRLMSPGPADRPSATDLLHHDLPPRMEDEWLNDVLRALQSSDDSYVYDRVVSSIFDMKRLVVKALHLHGGSSKQIRDDPSFLQYTELDTELQDNAIEITKEVFRQHGAKRLEISPMRILDGYQPVNRWNTVKLLTSGGDMLELCHELRTPFVDWVVANQVFSFKRYEVNRVYRRAVGHSTPNRFYQGDFDIIGGSPPLMEAEAVKVVVDIATKFCHPSMIDIRLNHTQVLEEVWSWAGVSRELRQHVAELLSLIGSSPPHSTKRKSNWGFIRRQLLQDLHLSEVVVDRLQTADLRFCGSADQALARLRGALFPDKFTRKALEEISTLVSYLRIWNIEKNISVDVLMPPTEEYYRGLYFQIFLKDHMQVPVSEATLMAVGGRYDYLVHQKWNYENRSNPPGAVGTSLAMEKVFRHCSVDIKPSRIELNINVLVCSKGGGGLLLERMELVAELWQASMKAEFVLLEDPSLTEQYEYAAEHDIKFLVIITEAGLTQTGLIKVRHLELKKEKEIERGEVIKFLTDAASTQFRNLSIWN</sequence>
<dbReference type="Pfam" id="PF05773">
    <property type="entry name" value="RWD"/>
    <property type="match status" value="1"/>
</dbReference>
<evidence type="ECO:0000313" key="16">
    <source>
        <dbReference type="EMBL" id="KAH0453088.1"/>
    </source>
</evidence>
<evidence type="ECO:0000256" key="8">
    <source>
        <dbReference type="ARBA" id="ARBA00047899"/>
    </source>
</evidence>
<feature type="binding site" evidence="11">
    <location>
        <begin position="552"/>
        <end position="560"/>
    </location>
    <ligand>
        <name>ATP</name>
        <dbReference type="ChEBI" id="CHEBI:30616"/>
    </ligand>
</feature>
<evidence type="ECO:0000256" key="4">
    <source>
        <dbReference type="ARBA" id="ARBA00022741"/>
    </source>
</evidence>
<feature type="compositionally biased region" description="Basic and acidic residues" evidence="13">
    <location>
        <begin position="134"/>
        <end position="144"/>
    </location>
</feature>
<evidence type="ECO:0000256" key="5">
    <source>
        <dbReference type="ARBA" id="ARBA00022777"/>
    </source>
</evidence>
<feature type="region of interest" description="Disordered" evidence="13">
    <location>
        <begin position="114"/>
        <end position="146"/>
    </location>
</feature>
<dbReference type="SUPFAM" id="SSF54495">
    <property type="entry name" value="UBC-like"/>
    <property type="match status" value="1"/>
</dbReference>
<dbReference type="InterPro" id="IPR016135">
    <property type="entry name" value="UBQ-conjugating_enzyme/RWD"/>
</dbReference>
<dbReference type="CDD" id="cd23818">
    <property type="entry name" value="RWD_RNF25"/>
    <property type="match status" value="1"/>
</dbReference>
<protein>
    <recommendedName>
        <fullName evidence="1">non-specific serine/threonine protein kinase</fullName>
        <ecNumber evidence="1">2.7.11.1</ecNumber>
    </recommendedName>
</protein>
<dbReference type="PIRSF" id="PIRSF000660">
    <property type="entry name" value="Ser/Thr_PK_GCN2"/>
    <property type="match status" value="1"/>
</dbReference>
<dbReference type="InterPro" id="IPR016255">
    <property type="entry name" value="Gcn2"/>
</dbReference>
<feature type="compositionally biased region" description="Basic residues" evidence="13">
    <location>
        <begin position="116"/>
        <end position="133"/>
    </location>
</feature>
<dbReference type="CDD" id="cd14046">
    <property type="entry name" value="STKc_EIF2AK4_GCN2_rpt2"/>
    <property type="match status" value="1"/>
</dbReference>
<dbReference type="GO" id="GO:0006427">
    <property type="term" value="P:histidyl-tRNA aminoacylation"/>
    <property type="evidence" value="ECO:0007669"/>
    <property type="project" value="TreeGrafter"/>
</dbReference>
<evidence type="ECO:0000256" key="1">
    <source>
        <dbReference type="ARBA" id="ARBA00012513"/>
    </source>
</evidence>
<dbReference type="Proteomes" id="UP000775213">
    <property type="component" value="Unassembled WGS sequence"/>
</dbReference>
<dbReference type="PANTHER" id="PTHR11476:SF10">
    <property type="entry name" value="NON-SPECIFIC SERINE_THREONINE PROTEIN KINASE"/>
    <property type="match status" value="1"/>
</dbReference>
<dbReference type="FunFam" id="3.30.200.20:FF:000304">
    <property type="entry name" value="eIF-2-alpha kinase GCN2"/>
    <property type="match status" value="1"/>
</dbReference>
<evidence type="ECO:0000256" key="3">
    <source>
        <dbReference type="ARBA" id="ARBA00022679"/>
    </source>
</evidence>
<feature type="domain" description="Protein kinase" evidence="14">
    <location>
        <begin position="546"/>
        <end position="860"/>
    </location>
</feature>
<dbReference type="FunFam" id="3.40.50.800:FF:000012">
    <property type="entry name" value="Histidine--tRNA ligase, cytoplasmic"/>
    <property type="match status" value="1"/>
</dbReference>
<dbReference type="Pfam" id="PF12745">
    <property type="entry name" value="HGTP_anticodon2"/>
    <property type="match status" value="1"/>
</dbReference>
<dbReference type="Gene3D" id="3.30.930.10">
    <property type="entry name" value="Bira Bifunctional Protein, Domain 2"/>
    <property type="match status" value="1"/>
</dbReference>
<dbReference type="EMBL" id="JAGFBR010000016">
    <property type="protein sequence ID" value="KAH0453088.1"/>
    <property type="molecule type" value="Genomic_DNA"/>
</dbReference>
<evidence type="ECO:0000256" key="6">
    <source>
        <dbReference type="ARBA" id="ARBA00022840"/>
    </source>
</evidence>
<dbReference type="GO" id="GO:0005739">
    <property type="term" value="C:mitochondrion"/>
    <property type="evidence" value="ECO:0007669"/>
    <property type="project" value="TreeGrafter"/>
</dbReference>
<evidence type="ECO:0000256" key="7">
    <source>
        <dbReference type="ARBA" id="ARBA00022917"/>
    </source>
</evidence>